<dbReference type="Proteomes" id="UP000789366">
    <property type="component" value="Unassembled WGS sequence"/>
</dbReference>
<name>A0ACA9PW21_9GLOM</name>
<proteinExistence type="predicted"/>
<gene>
    <name evidence="1" type="ORF">SPELUC_LOCUS12518</name>
</gene>
<keyword evidence="2" id="KW-1185">Reference proteome</keyword>
<organism evidence="1 2">
    <name type="scientific">Cetraspora pellucida</name>
    <dbReference type="NCBI Taxonomy" id="1433469"/>
    <lineage>
        <taxon>Eukaryota</taxon>
        <taxon>Fungi</taxon>
        <taxon>Fungi incertae sedis</taxon>
        <taxon>Mucoromycota</taxon>
        <taxon>Glomeromycotina</taxon>
        <taxon>Glomeromycetes</taxon>
        <taxon>Diversisporales</taxon>
        <taxon>Gigasporaceae</taxon>
        <taxon>Cetraspora</taxon>
    </lineage>
</organism>
<evidence type="ECO:0000313" key="1">
    <source>
        <dbReference type="EMBL" id="CAG8722301.1"/>
    </source>
</evidence>
<feature type="non-terminal residue" evidence="1">
    <location>
        <position position="260"/>
    </location>
</feature>
<accession>A0ACA9PW21</accession>
<reference evidence="1" key="1">
    <citation type="submission" date="2021-06" db="EMBL/GenBank/DDBJ databases">
        <authorList>
            <person name="Kallberg Y."/>
            <person name="Tangrot J."/>
            <person name="Rosling A."/>
        </authorList>
    </citation>
    <scope>NUCLEOTIDE SEQUENCE</scope>
    <source>
        <strain evidence="1">28 12/20/2015</strain>
    </source>
</reference>
<evidence type="ECO:0000313" key="2">
    <source>
        <dbReference type="Proteomes" id="UP000789366"/>
    </source>
</evidence>
<comment type="caution">
    <text evidence="1">The sequence shown here is derived from an EMBL/GenBank/DDBJ whole genome shotgun (WGS) entry which is preliminary data.</text>
</comment>
<feature type="non-terminal residue" evidence="1">
    <location>
        <position position="1"/>
    </location>
</feature>
<sequence length="260" mass="29855">ISNKTKAQSTSSVASSNLSNSRANATFTQFFYKNDQTDNTIMYCKICIQELDELDKINAEPYPYIKSRSSTENLVKHLYEKHRITSKNYNRYLDDNKELPKQAQCLRDAQMQIDLSNIIQSDAEDEIVNPLEVLTMLSLATSLRNKSDAASKWEGEKLLKLCLTTEEQEYISVFILNQILSLFEEITRHICGSKYLTLNLVYSYIRTLKNKFAPKSENSESYEAWITLIYSSEDSDTSNNSSFSSNNEADIPSAENHQQW</sequence>
<protein>
    <submittedName>
        <fullName evidence="1">14217_t:CDS:1</fullName>
    </submittedName>
</protein>
<dbReference type="EMBL" id="CAJVPW010029858">
    <property type="protein sequence ID" value="CAG8722301.1"/>
    <property type="molecule type" value="Genomic_DNA"/>
</dbReference>